<keyword evidence="2" id="KW-1185">Reference proteome</keyword>
<dbReference type="AlphaFoldDB" id="A0A7W3LIS0"/>
<dbReference type="Proteomes" id="UP000572680">
    <property type="component" value="Unassembled WGS sequence"/>
</dbReference>
<evidence type="ECO:0000313" key="1">
    <source>
        <dbReference type="EMBL" id="MBA8948860.1"/>
    </source>
</evidence>
<accession>A0A7W3LIS0</accession>
<reference evidence="1 2" key="1">
    <citation type="submission" date="2020-08" db="EMBL/GenBank/DDBJ databases">
        <title>Genomic Encyclopedia of Type Strains, Phase IV (KMG-IV): sequencing the most valuable type-strain genomes for metagenomic binning, comparative biology and taxonomic classification.</title>
        <authorList>
            <person name="Goeker M."/>
        </authorList>
    </citation>
    <scope>NUCLEOTIDE SEQUENCE [LARGE SCALE GENOMIC DNA]</scope>
    <source>
        <strain evidence="1 2">DSM 44197</strain>
    </source>
</reference>
<protein>
    <submittedName>
        <fullName evidence="1">Uncharacterized protein</fullName>
    </submittedName>
</protein>
<dbReference type="RefSeq" id="WP_220508859.1">
    <property type="nucleotide sequence ID" value="NZ_BAAALP010000006.1"/>
</dbReference>
<evidence type="ECO:0000313" key="2">
    <source>
        <dbReference type="Proteomes" id="UP000572680"/>
    </source>
</evidence>
<proteinExistence type="predicted"/>
<dbReference type="EMBL" id="JACJIA010000001">
    <property type="protein sequence ID" value="MBA8948860.1"/>
    <property type="molecule type" value="Genomic_DNA"/>
</dbReference>
<comment type="caution">
    <text evidence="1">The sequence shown here is derived from an EMBL/GenBank/DDBJ whole genome shotgun (WGS) entry which is preliminary data.</text>
</comment>
<gene>
    <name evidence="1" type="ORF">HNR61_000458</name>
</gene>
<name>A0A7W3LIS0_ACTNM</name>
<dbReference type="Pfam" id="PF19760">
    <property type="entry name" value="DUF6247"/>
    <property type="match status" value="1"/>
</dbReference>
<organism evidence="1 2">
    <name type="scientific">Actinomadura namibiensis</name>
    <dbReference type="NCBI Taxonomy" id="182080"/>
    <lineage>
        <taxon>Bacteria</taxon>
        <taxon>Bacillati</taxon>
        <taxon>Actinomycetota</taxon>
        <taxon>Actinomycetes</taxon>
        <taxon>Streptosporangiales</taxon>
        <taxon>Thermomonosporaceae</taxon>
        <taxon>Actinomadura</taxon>
    </lineage>
</organism>
<dbReference type="InterPro" id="IPR046214">
    <property type="entry name" value="DUF6247"/>
</dbReference>
<sequence>MTAEAIDQYTDDPNDPERILARLPERERARFLEEYRATAEAAANEVWRYRQLRRFLHEWSLRAVAYSAPDFYDRREAARRGEGDYITLDELVARREP</sequence>